<protein>
    <submittedName>
        <fullName evidence="2">Phage holin family protein</fullName>
    </submittedName>
</protein>
<feature type="transmembrane region" description="Helical" evidence="1">
    <location>
        <begin position="61"/>
        <end position="79"/>
    </location>
</feature>
<dbReference type="Proteomes" id="UP000514462">
    <property type="component" value="Chromosome"/>
</dbReference>
<evidence type="ECO:0000313" key="2">
    <source>
        <dbReference type="EMBL" id="QMR40326.1"/>
    </source>
</evidence>
<keyword evidence="1" id="KW-0812">Transmembrane</keyword>
<keyword evidence="1" id="KW-1133">Transmembrane helix</keyword>
<organism evidence="2 3">
    <name type="scientific">Klebsiella aerogenes</name>
    <name type="common">Enterobacter aerogenes</name>
    <dbReference type="NCBI Taxonomy" id="548"/>
    <lineage>
        <taxon>Bacteria</taxon>
        <taxon>Pseudomonadati</taxon>
        <taxon>Pseudomonadota</taxon>
        <taxon>Gammaproteobacteria</taxon>
        <taxon>Enterobacterales</taxon>
        <taxon>Enterobacteriaceae</taxon>
        <taxon>Klebsiella/Raoultella group</taxon>
        <taxon>Klebsiella</taxon>
    </lineage>
</organism>
<proteinExistence type="predicted"/>
<dbReference type="EMBL" id="CP055904">
    <property type="protein sequence ID" value="QMR40326.1"/>
    <property type="molecule type" value="Genomic_DNA"/>
</dbReference>
<reference evidence="3" key="1">
    <citation type="submission" date="2020-06" db="EMBL/GenBank/DDBJ databases">
        <title>REHAB project genomes.</title>
        <authorList>
            <person name="Shaw L.P."/>
        </authorList>
    </citation>
    <scope>NUCLEOTIDE SEQUENCE [LARGE SCALE GENOMIC DNA]</scope>
    <source>
        <strain evidence="3">RHBSTW-00938</strain>
    </source>
</reference>
<dbReference type="AlphaFoldDB" id="A0AAP9U5D9"/>
<dbReference type="Pfam" id="PF05449">
    <property type="entry name" value="Phage_holin_3_7"/>
    <property type="match status" value="1"/>
</dbReference>
<evidence type="ECO:0000313" key="3">
    <source>
        <dbReference type="Proteomes" id="UP000514462"/>
    </source>
</evidence>
<dbReference type="InterPro" id="IPR008473">
    <property type="entry name" value="Phage_holin_3_7"/>
</dbReference>
<feature type="transmembrane region" description="Helical" evidence="1">
    <location>
        <begin position="36"/>
        <end position="55"/>
    </location>
</feature>
<dbReference type="RefSeq" id="WP_182014394.1">
    <property type="nucleotide sequence ID" value="NZ_CP055904.1"/>
</dbReference>
<evidence type="ECO:0000256" key="1">
    <source>
        <dbReference type="SAM" id="Phobius"/>
    </source>
</evidence>
<feature type="transmembrane region" description="Helical" evidence="1">
    <location>
        <begin position="6"/>
        <end position="24"/>
    </location>
</feature>
<accession>A0AAP9U5D9</accession>
<gene>
    <name evidence="2" type="ORF">HV331_12905</name>
</gene>
<keyword evidence="1" id="KW-0472">Membrane</keyword>
<name>A0AAP9U5D9_KLEAE</name>
<sequence length="92" mass="10081">MLNELLLSINFGVFVAIFVSLFHYRRGDARYSFRKSFIAFVVMVSAAAIAIMIVTGLIKQISIPHTVLAITLLVAVINAKGNIAKLSKPFAK</sequence>